<evidence type="ECO:0000256" key="2">
    <source>
        <dbReference type="ARBA" id="ARBA00022487"/>
    </source>
</evidence>
<protein>
    <recommendedName>
        <fullName evidence="6">Carboxylic ester hydrolase</fullName>
        <ecNumber evidence="6">3.1.1.-</ecNumber>
    </recommendedName>
</protein>
<feature type="chain" id="PRO_5028521619" description="Carboxylic ester hydrolase" evidence="6">
    <location>
        <begin position="18"/>
        <end position="558"/>
    </location>
</feature>
<dbReference type="RefSeq" id="XP_028153746.1">
    <property type="nucleotide sequence ID" value="XM_028297945.1"/>
</dbReference>
<dbReference type="Gene3D" id="3.40.50.1820">
    <property type="entry name" value="alpha/beta hydrolase"/>
    <property type="match status" value="1"/>
</dbReference>
<dbReference type="PROSITE" id="PS00941">
    <property type="entry name" value="CARBOXYLESTERASE_B_2"/>
    <property type="match status" value="1"/>
</dbReference>
<evidence type="ECO:0000313" key="8">
    <source>
        <dbReference type="RefSeq" id="XP_028153746.1"/>
    </source>
</evidence>
<feature type="domain" description="Carboxylesterase type B" evidence="7">
    <location>
        <begin position="22"/>
        <end position="519"/>
    </location>
</feature>
<dbReference type="SUPFAM" id="SSF53474">
    <property type="entry name" value="alpha/beta-Hydrolases"/>
    <property type="match status" value="1"/>
</dbReference>
<evidence type="ECO:0000256" key="4">
    <source>
        <dbReference type="ARBA" id="ARBA00023157"/>
    </source>
</evidence>
<dbReference type="AlphaFoldDB" id="A0A6P7GVH3"/>
<feature type="signal peptide" evidence="6">
    <location>
        <begin position="1"/>
        <end position="17"/>
    </location>
</feature>
<dbReference type="PROSITE" id="PS00122">
    <property type="entry name" value="CARBOXYLESTERASE_B_1"/>
    <property type="match status" value="1"/>
</dbReference>
<comment type="similarity">
    <text evidence="1 6">Belongs to the type-B carboxylesterase/lipase family.</text>
</comment>
<evidence type="ECO:0000259" key="7">
    <source>
        <dbReference type="Pfam" id="PF00135"/>
    </source>
</evidence>
<dbReference type="Pfam" id="PF00135">
    <property type="entry name" value="COesterase"/>
    <property type="match status" value="1"/>
</dbReference>
<dbReference type="GO" id="GO:0052689">
    <property type="term" value="F:carboxylic ester hydrolase activity"/>
    <property type="evidence" value="ECO:0007669"/>
    <property type="project" value="UniProtKB-KW"/>
</dbReference>
<name>A0A6P7GVH3_DIAVI</name>
<dbReference type="InterPro" id="IPR029058">
    <property type="entry name" value="AB_hydrolase_fold"/>
</dbReference>
<keyword evidence="6" id="KW-0732">Signal</keyword>
<dbReference type="OrthoDB" id="6846267at2759"/>
<keyword evidence="4" id="KW-1015">Disulfide bond</keyword>
<keyword evidence="2" id="KW-0719">Serine esterase</keyword>
<evidence type="ECO:0000256" key="3">
    <source>
        <dbReference type="ARBA" id="ARBA00022801"/>
    </source>
</evidence>
<evidence type="ECO:0000256" key="6">
    <source>
        <dbReference type="RuleBase" id="RU361235"/>
    </source>
</evidence>
<dbReference type="InParanoid" id="A0A6P7GVH3"/>
<dbReference type="InterPro" id="IPR019826">
    <property type="entry name" value="Carboxylesterase_B_AS"/>
</dbReference>
<dbReference type="PANTHER" id="PTHR43142:SF1">
    <property type="entry name" value="CARBOXYLIC ESTER HYDROLASE"/>
    <property type="match status" value="1"/>
</dbReference>
<proteinExistence type="inferred from homology"/>
<accession>A0A6P7GVH3</accession>
<keyword evidence="3 6" id="KW-0378">Hydrolase</keyword>
<sequence length="558" mass="63440">MILYYITFVFVLGVVICKESPPPTVTLPLGVVEGYIKKTVNGKEFNAFEGVPYASPPVGDLRFEKPVPVKPWTGIWKAETIMRCIQYDHMTPAGQDMVSGTEDCLYVNIYTPKKQSSKKLNVLLYIHGGAFMFNHGGLYGSEMIMDRDVIYVTINYRLGPLGFLSTEDNVIPGNGGMRDQILALKWIKDNIEYFGGNPDSITIMGMSAGGASVHTHYITPHSKGLFAKGFSQSGCVLNPWVLMEEPLNHAKKVAFLVGCPTESNVEMVNCLKTKPAKQIVNTVKHFQPWLYNPFSPFGLVVDSWAEDPVFPEHPFLLLQKGLTQDLPWMISYTSSEGLYPASDFYFDEYTEYLEKNWDSIMPYILHYHESVPKYQMDKVSQKIRQEYLKKTPVSRRDYAKFVKILSDRLFIKDIETAARLQSEATKSSVYSYYFNYRGAHSSSEYKTHSSVDIGVSHADDTAYTLKAAKMDTLSTEDDRQMTKLMLDMLTSFMDTGKPNVSADWKPLSKKASDPWVQLHIAGPRKTFLEEKDHIGNKKFWDSLPIEENERLFTKKDEL</sequence>
<dbReference type="FunCoup" id="A0A6P7GVH3">
    <property type="interactions" value="85"/>
</dbReference>
<evidence type="ECO:0000256" key="5">
    <source>
        <dbReference type="ARBA" id="ARBA00023180"/>
    </source>
</evidence>
<keyword evidence="5" id="KW-0325">Glycoprotein</keyword>
<dbReference type="EC" id="3.1.1.-" evidence="6"/>
<dbReference type="CDD" id="cd00312">
    <property type="entry name" value="Esterase_lipase"/>
    <property type="match status" value="1"/>
</dbReference>
<evidence type="ECO:0000256" key="1">
    <source>
        <dbReference type="ARBA" id="ARBA00005964"/>
    </source>
</evidence>
<gene>
    <name evidence="8" type="primary">LOC114347183</name>
</gene>
<dbReference type="InterPro" id="IPR019819">
    <property type="entry name" value="Carboxylesterase_B_CS"/>
</dbReference>
<organism evidence="8">
    <name type="scientific">Diabrotica virgifera virgifera</name>
    <name type="common">western corn rootworm</name>
    <dbReference type="NCBI Taxonomy" id="50390"/>
    <lineage>
        <taxon>Eukaryota</taxon>
        <taxon>Metazoa</taxon>
        <taxon>Ecdysozoa</taxon>
        <taxon>Arthropoda</taxon>
        <taxon>Hexapoda</taxon>
        <taxon>Insecta</taxon>
        <taxon>Pterygota</taxon>
        <taxon>Neoptera</taxon>
        <taxon>Endopterygota</taxon>
        <taxon>Coleoptera</taxon>
        <taxon>Polyphaga</taxon>
        <taxon>Cucujiformia</taxon>
        <taxon>Chrysomeloidea</taxon>
        <taxon>Chrysomelidae</taxon>
        <taxon>Galerucinae</taxon>
        <taxon>Diabroticina</taxon>
        <taxon>Diabroticites</taxon>
        <taxon>Diabrotica</taxon>
    </lineage>
</organism>
<reference evidence="8" key="1">
    <citation type="submission" date="2025-08" db="UniProtKB">
        <authorList>
            <consortium name="RefSeq"/>
        </authorList>
    </citation>
    <scope>IDENTIFICATION</scope>
    <source>
        <tissue evidence="8">Whole insect</tissue>
    </source>
</reference>
<dbReference type="PANTHER" id="PTHR43142">
    <property type="entry name" value="CARBOXYLIC ESTER HYDROLASE"/>
    <property type="match status" value="1"/>
</dbReference>
<dbReference type="InterPro" id="IPR002018">
    <property type="entry name" value="CarbesteraseB"/>
</dbReference>